<dbReference type="AlphaFoldDB" id="A0A0C1L7C6"/>
<comment type="caution">
    <text evidence="1">The sequence shown here is derived from an EMBL/GenBank/DDBJ whole genome shotgun (WGS) entry which is preliminary data.</text>
</comment>
<evidence type="ECO:0000313" key="1">
    <source>
        <dbReference type="EMBL" id="KIC95411.1"/>
    </source>
</evidence>
<accession>A0A0C1L7C6</accession>
<evidence type="ECO:0000313" key="2">
    <source>
        <dbReference type="Proteomes" id="UP000031408"/>
    </source>
</evidence>
<keyword evidence="2" id="KW-1185">Reference proteome</keyword>
<dbReference type="EMBL" id="JSVC01000006">
    <property type="protein sequence ID" value="KIC95411.1"/>
    <property type="molecule type" value="Genomic_DNA"/>
</dbReference>
<dbReference type="Proteomes" id="UP000031408">
    <property type="component" value="Unassembled WGS sequence"/>
</dbReference>
<protein>
    <submittedName>
        <fullName evidence="1">Uncharacterized protein</fullName>
    </submittedName>
</protein>
<gene>
    <name evidence="1" type="ORF">OI18_05830</name>
</gene>
<organism evidence="1 2">
    <name type="scientific">Flavihumibacter solisilvae</name>
    <dbReference type="NCBI Taxonomy" id="1349421"/>
    <lineage>
        <taxon>Bacteria</taxon>
        <taxon>Pseudomonadati</taxon>
        <taxon>Bacteroidota</taxon>
        <taxon>Chitinophagia</taxon>
        <taxon>Chitinophagales</taxon>
        <taxon>Chitinophagaceae</taxon>
        <taxon>Flavihumibacter</taxon>
    </lineage>
</organism>
<sequence length="74" mass="8144">MIAIRGESRTMDAKRPNIPTKQAIQGSRISVAFAGRFTDNFVRLASFAIDKGPAAVVLLEKKVWAKNHLKKCSS</sequence>
<proteinExistence type="predicted"/>
<name>A0A0C1L7C6_9BACT</name>
<reference evidence="1 2" key="1">
    <citation type="submission" date="2014-11" db="EMBL/GenBank/DDBJ databases">
        <title>Genome sequence of Flavihumibacter solisilvae 3-3.</title>
        <authorList>
            <person name="Zhou G."/>
            <person name="Li M."/>
            <person name="Wang G."/>
        </authorList>
    </citation>
    <scope>NUCLEOTIDE SEQUENCE [LARGE SCALE GENOMIC DNA]</scope>
    <source>
        <strain evidence="1 2">3-3</strain>
    </source>
</reference>